<feature type="region of interest" description="Disordered" evidence="2">
    <location>
        <begin position="451"/>
        <end position="486"/>
    </location>
</feature>
<sequence>MDVRRFSAAHSHPPPPPPPPHLQQQQHHHQQHQHQQTPPLSQPQPLSTVDPRAPYSPHYPPAQYPPPHNPSPSQQQPPYSNPSSAAPTRPHSQSQLPPLPQQQQQQQLPQHQLQQQTYGPPRPSHPHLHNQREGQEYPQYTQGRSEHATPAPPVNRAYPHDTAPQRTTPTTPSQTVSYPPGPPHDGAPTAPPQHLMDHGHHGPPMTNGVQHGLPPHQHGLPPHDPNAQYMAAPMMEAHHQYPPPGPQPVYAQYSTGPAGGAGFQVQQRKKQMRATQACEQCRQRKQKCDEGQPCSFCKENDLTCQYRDTPPAKTDKNMEKLMSIVEQGLQKHDEQLATSQQQLAASQQNLTMIQGLLAELKRMNAKIERLESKSPDRRSAERPPSSNGLAATEAADVAKSASLDHRTPPHKLLLLWPSVRNLFLATDHGHLPNTTYVMEAESRGLLRLHTRGEGIDGQDGTQPGEAASPGQSEDGSGDNFLHNGIASSPPEGLWGTGFPHTPQSDVRRNESFTWGGLRPDGSLDLDVNTINTLFDSYMKHMHIMHPFLDRQRVRGVFDIFIRRYATGQPRIRSSFAVPEGERAAKRQRSNGSVAVHLPQSEPSPVQRNVQTERSPANALVYLVMALGKICLHKEPLPGMAQDNKLNANATVRHQMNRAPGFSPISANLKHSPTSPLSGCASHHTPPAGDGPNSYARSRRSSMDSSSGPRNVDVIPGLAYYAKATEIIGEQADGNDLVHAQMFLLAGLYKGQLARVQESMSFFQMAGRAVIRLLDTYKLYNAGYRNSNNDDPQLLTKNYTEGQKLIKDKRDNLIVLAAWTCLQLESDILAELRLPSSGIQDIESLLLMPHKVPDDETYDGLDGPGSSRHDNIMIYYSAQTFLRKRLNQVHKQMYGADCLNHSLEQVREMLQGHEYLLEAWRASLPEQLKWKDDDPLPENILDARLRAKYWGARYVVNRPFLDYALHIMSHVMKGCKVRDVAVDVYGKPRDPAEIHLFEAIETMGDLEVWEGSKRCIHAAMQSTKALDGVPGRLIVTNIHGTAHAQFGNMLVLSATYHTPHLNELVKRDEFRALLQRTITFLRRLVPISPTCEYDCSLLENIQRMLFKLPPDEKAVYLGEKPFFPNEAVGPRSASTSFGHST</sequence>
<dbReference type="SMART" id="SM00066">
    <property type="entry name" value="GAL4"/>
    <property type="match status" value="1"/>
</dbReference>
<dbReference type="AlphaFoldDB" id="A0AAQ3R927"/>
<evidence type="ECO:0000256" key="2">
    <source>
        <dbReference type="SAM" id="MobiDB-lite"/>
    </source>
</evidence>
<dbReference type="GO" id="GO:0000981">
    <property type="term" value="F:DNA-binding transcription factor activity, RNA polymerase II-specific"/>
    <property type="evidence" value="ECO:0007669"/>
    <property type="project" value="InterPro"/>
</dbReference>
<feature type="compositionally biased region" description="Basic and acidic residues" evidence="2">
    <location>
        <begin position="369"/>
        <end position="381"/>
    </location>
</feature>
<feature type="compositionally biased region" description="Polar residues" evidence="2">
    <location>
        <begin position="600"/>
        <end position="611"/>
    </location>
</feature>
<feature type="region of interest" description="Disordered" evidence="2">
    <location>
        <begin position="369"/>
        <end position="404"/>
    </location>
</feature>
<feature type="compositionally biased region" description="Low complexity" evidence="2">
    <location>
        <begin position="210"/>
        <end position="220"/>
    </location>
</feature>
<dbReference type="CDD" id="cd12148">
    <property type="entry name" value="fungal_TF_MHR"/>
    <property type="match status" value="1"/>
</dbReference>
<feature type="domain" description="Zn(2)-C6 fungal-type" evidence="3">
    <location>
        <begin position="277"/>
        <end position="306"/>
    </location>
</feature>
<dbReference type="InterPro" id="IPR053181">
    <property type="entry name" value="EcdB-like_regulator"/>
</dbReference>
<keyword evidence="1" id="KW-0539">Nucleus</keyword>
<dbReference type="Proteomes" id="UP001303373">
    <property type="component" value="Chromosome 4"/>
</dbReference>
<dbReference type="PANTHER" id="PTHR47785">
    <property type="entry name" value="ZN(II)2CYS6 TRANSCRIPTION FACTOR (EUROFUNG)-RELATED-RELATED"/>
    <property type="match status" value="1"/>
</dbReference>
<feature type="compositionally biased region" description="Pro residues" evidence="2">
    <location>
        <begin position="179"/>
        <end position="191"/>
    </location>
</feature>
<dbReference type="SUPFAM" id="SSF57701">
    <property type="entry name" value="Zn2/Cys6 DNA-binding domain"/>
    <property type="match status" value="1"/>
</dbReference>
<dbReference type="InterPro" id="IPR036864">
    <property type="entry name" value="Zn2-C6_fun-type_DNA-bd_sf"/>
</dbReference>
<feature type="region of interest" description="Disordered" evidence="2">
    <location>
        <begin position="577"/>
        <end position="611"/>
    </location>
</feature>
<evidence type="ECO:0000313" key="5">
    <source>
        <dbReference type="Proteomes" id="UP001303373"/>
    </source>
</evidence>
<dbReference type="PANTHER" id="PTHR47785:SF4">
    <property type="entry name" value="ZN(II)2CYS6 TRANSCRIPTION FACTOR (EUROFUNG)"/>
    <property type="match status" value="1"/>
</dbReference>
<dbReference type="Gene3D" id="4.10.240.10">
    <property type="entry name" value="Zn(2)-C6 fungal-type DNA-binding domain"/>
    <property type="match status" value="1"/>
</dbReference>
<gene>
    <name evidence="4" type="ORF">R9X50_00297400</name>
</gene>
<keyword evidence="5" id="KW-1185">Reference proteome</keyword>
<feature type="compositionally biased region" description="Pro residues" evidence="2">
    <location>
        <begin position="12"/>
        <end position="21"/>
    </location>
</feature>
<dbReference type="PROSITE" id="PS00463">
    <property type="entry name" value="ZN2_CY6_FUNGAL_1"/>
    <property type="match status" value="1"/>
</dbReference>
<dbReference type="Pfam" id="PF00172">
    <property type="entry name" value="Zn_clus"/>
    <property type="match status" value="1"/>
</dbReference>
<dbReference type="InterPro" id="IPR001138">
    <property type="entry name" value="Zn2Cys6_DnaBD"/>
</dbReference>
<feature type="compositionally biased region" description="Low complexity" evidence="2">
    <location>
        <begin position="33"/>
        <end position="56"/>
    </location>
</feature>
<name>A0AAQ3R927_9PEZI</name>
<feature type="compositionally biased region" description="Low complexity" evidence="2">
    <location>
        <begin position="162"/>
        <end position="178"/>
    </location>
</feature>
<feature type="compositionally biased region" description="Polar residues" evidence="2">
    <location>
        <begin position="664"/>
        <end position="676"/>
    </location>
</feature>
<feature type="compositionally biased region" description="Low complexity" evidence="2">
    <location>
        <begin position="71"/>
        <end position="116"/>
    </location>
</feature>
<dbReference type="GO" id="GO:0008270">
    <property type="term" value="F:zinc ion binding"/>
    <property type="evidence" value="ECO:0007669"/>
    <property type="project" value="InterPro"/>
</dbReference>
<reference evidence="4 5" key="1">
    <citation type="submission" date="2023-11" db="EMBL/GenBank/DDBJ databases">
        <title>An acidophilic fungus is an integral part of prey digestion in a carnivorous sundew plant.</title>
        <authorList>
            <person name="Tsai I.J."/>
        </authorList>
    </citation>
    <scope>NUCLEOTIDE SEQUENCE [LARGE SCALE GENOMIC DNA]</scope>
    <source>
        <strain evidence="4">169a</strain>
    </source>
</reference>
<organism evidence="4 5">
    <name type="scientific">Acrodontium crateriforme</name>
    <dbReference type="NCBI Taxonomy" id="150365"/>
    <lineage>
        <taxon>Eukaryota</taxon>
        <taxon>Fungi</taxon>
        <taxon>Dikarya</taxon>
        <taxon>Ascomycota</taxon>
        <taxon>Pezizomycotina</taxon>
        <taxon>Dothideomycetes</taxon>
        <taxon>Dothideomycetidae</taxon>
        <taxon>Mycosphaerellales</taxon>
        <taxon>Teratosphaeriaceae</taxon>
        <taxon>Acrodontium</taxon>
    </lineage>
</organism>
<feature type="region of interest" description="Disordered" evidence="2">
    <location>
        <begin position="657"/>
        <end position="709"/>
    </location>
</feature>
<proteinExistence type="predicted"/>
<protein>
    <recommendedName>
        <fullName evidence="3">Zn(2)-C6 fungal-type domain-containing protein</fullName>
    </recommendedName>
</protein>
<evidence type="ECO:0000256" key="1">
    <source>
        <dbReference type="ARBA" id="ARBA00023242"/>
    </source>
</evidence>
<feature type="region of interest" description="Disordered" evidence="2">
    <location>
        <begin position="1"/>
        <end position="225"/>
    </location>
</feature>
<dbReference type="EMBL" id="CP138583">
    <property type="protein sequence ID" value="WPH00151.1"/>
    <property type="molecule type" value="Genomic_DNA"/>
</dbReference>
<accession>A0AAQ3R927</accession>
<evidence type="ECO:0000313" key="4">
    <source>
        <dbReference type="EMBL" id="WPH00151.1"/>
    </source>
</evidence>
<dbReference type="CDD" id="cd00067">
    <property type="entry name" value="GAL4"/>
    <property type="match status" value="1"/>
</dbReference>
<evidence type="ECO:0000259" key="3">
    <source>
        <dbReference type="PROSITE" id="PS50048"/>
    </source>
</evidence>
<dbReference type="PROSITE" id="PS50048">
    <property type="entry name" value="ZN2_CY6_FUNGAL_2"/>
    <property type="match status" value="1"/>
</dbReference>
<feature type="compositionally biased region" description="Pro residues" evidence="2">
    <location>
        <begin position="57"/>
        <end position="70"/>
    </location>
</feature>